<evidence type="ECO:0000313" key="3">
    <source>
        <dbReference type="Proteomes" id="UP000199695"/>
    </source>
</evidence>
<feature type="coiled-coil region" evidence="1">
    <location>
        <begin position="387"/>
        <end position="414"/>
    </location>
</feature>
<dbReference type="AlphaFoldDB" id="A0A1H8JIH6"/>
<dbReference type="Pfam" id="PF04860">
    <property type="entry name" value="Phage_portal"/>
    <property type="match status" value="1"/>
</dbReference>
<dbReference type="PROSITE" id="PS51257">
    <property type="entry name" value="PROKAR_LIPOPROTEIN"/>
    <property type="match status" value="1"/>
</dbReference>
<protein>
    <submittedName>
        <fullName evidence="2">Phage portal protein, HK97 family</fullName>
    </submittedName>
</protein>
<name>A0A1H8JIH6_9BACL</name>
<keyword evidence="3" id="KW-1185">Reference proteome</keyword>
<reference evidence="2 3" key="1">
    <citation type="submission" date="2016-10" db="EMBL/GenBank/DDBJ databases">
        <authorList>
            <person name="de Groot N.N."/>
        </authorList>
    </citation>
    <scope>NUCLEOTIDE SEQUENCE [LARGE SCALE GENOMIC DNA]</scope>
    <source>
        <strain evidence="2 3">DSM 46701</strain>
    </source>
</reference>
<dbReference type="RefSeq" id="WP_089973314.1">
    <property type="nucleotide sequence ID" value="NZ_FOCQ01000025.1"/>
</dbReference>
<keyword evidence="1" id="KW-0175">Coiled coil</keyword>
<accession>A0A1H8JIH6</accession>
<dbReference type="InterPro" id="IPR006944">
    <property type="entry name" value="Phage/GTA_portal"/>
</dbReference>
<dbReference type="Proteomes" id="UP000199695">
    <property type="component" value="Unassembled WGS sequence"/>
</dbReference>
<proteinExistence type="predicted"/>
<dbReference type="EMBL" id="FOCQ01000025">
    <property type="protein sequence ID" value="SEN80017.1"/>
    <property type="molecule type" value="Genomic_DNA"/>
</dbReference>
<evidence type="ECO:0000313" key="2">
    <source>
        <dbReference type="EMBL" id="SEN80017.1"/>
    </source>
</evidence>
<feature type="coiled-coil region" evidence="1">
    <location>
        <begin position="516"/>
        <end position="544"/>
    </location>
</feature>
<dbReference type="NCBIfam" id="TIGR01537">
    <property type="entry name" value="portal_HK97"/>
    <property type="match status" value="1"/>
</dbReference>
<organism evidence="2 3">
    <name type="scientific">Lihuaxuella thermophila</name>
    <dbReference type="NCBI Taxonomy" id="1173111"/>
    <lineage>
        <taxon>Bacteria</taxon>
        <taxon>Bacillati</taxon>
        <taxon>Bacillota</taxon>
        <taxon>Bacilli</taxon>
        <taxon>Bacillales</taxon>
        <taxon>Thermoactinomycetaceae</taxon>
        <taxon>Lihuaxuella</taxon>
    </lineage>
</organism>
<dbReference type="STRING" id="1173111.SAMN05444955_12516"/>
<evidence type="ECO:0000256" key="1">
    <source>
        <dbReference type="SAM" id="Coils"/>
    </source>
</evidence>
<gene>
    <name evidence="2" type="ORF">SAMN05444955_12516</name>
</gene>
<dbReference type="InterPro" id="IPR006427">
    <property type="entry name" value="Portal_HK97"/>
</dbReference>
<dbReference type="OrthoDB" id="9765386at2"/>
<sequence length="637" mass="72479">MRIFTGPLSHAGVNVNELNALNYSAVFACVRVVAETIASLPLHVYQRLPAGKQRAPDHPLYEILHDMPNPEMTSFTFREVLQTHLMLWGNAYAEIEWDTDGYIRALWPIPPNCVQLERDGREQLQYRISLPDGTRKVLSEYQVLHIPGLSFDGIKGISPIGAARQAIGLGLAAEEFGSRFFGNGTNLGGVVKHPGKLSEVASKNLRASINETYSGLGQSHRVMLLEEGMDFEKVGIPPEDAQFLETRKFQVNEIARIFRVPPHMIGDLERATFSNIEHQSIEFVVHTIRPWLVRWEQALKWKLFLPSERRSFFAEFVVDGLLRGDTKSRYEAYAIGRQNGWLSADDIRELENMNPLPDGQGQIYLVNGNMIPVDQAKMPEPEPTAPIRSERRALDREERAIRSANRRRQIAQAHKRLFLDAVSRVVKREVQDVGRQARKLLQRRDARSFSDWLEEFYREHPEFVRRNMTPVFLAYAEEIAMEVAEEIGIEPQTEQIEEFMEAYMTTFVARYVGSSLNQLQTIIREAGEELLEAIEQRLNEWMEKRPEKVASREVNQANNAVALAMYSMGGVLNKRWITVGDDCPYCQSLDGRVIGINSPFLEAGNYQPEGADAPLMIRNAIKHPPIHRGCDCMIVAD</sequence>